<dbReference type="InterPro" id="IPR023214">
    <property type="entry name" value="HAD_sf"/>
</dbReference>
<dbReference type="GO" id="GO:0030246">
    <property type="term" value="F:carbohydrate binding"/>
    <property type="evidence" value="ECO:0007669"/>
    <property type="project" value="InterPro"/>
</dbReference>
<dbReference type="InterPro" id="IPR006439">
    <property type="entry name" value="HAD-SF_hydro_IA"/>
</dbReference>
<dbReference type="InterPro" id="IPR023198">
    <property type="entry name" value="PGP-like_dom2"/>
</dbReference>
<dbReference type="SUPFAM" id="SSF74650">
    <property type="entry name" value="Galactose mutarotase-like"/>
    <property type="match status" value="1"/>
</dbReference>
<gene>
    <name evidence="3" type="ORF">BBOH_0469</name>
</gene>
<dbReference type="OrthoDB" id="9816160at2"/>
<dbReference type="Gene3D" id="3.40.50.1000">
    <property type="entry name" value="HAD superfamily/HAD-like"/>
    <property type="match status" value="1"/>
</dbReference>
<dbReference type="eggNOG" id="COG1554">
    <property type="taxonomic scope" value="Bacteria"/>
</dbReference>
<evidence type="ECO:0000259" key="2">
    <source>
        <dbReference type="Pfam" id="PF03636"/>
    </source>
</evidence>
<dbReference type="EC" id="2.4.1.64" evidence="3"/>
<dbReference type="InterPro" id="IPR037018">
    <property type="entry name" value="GH65_N"/>
</dbReference>
<dbReference type="SUPFAM" id="SSF48208">
    <property type="entry name" value="Six-hairpin glycosidases"/>
    <property type="match status" value="1"/>
</dbReference>
<dbReference type="Pfam" id="PF00702">
    <property type="entry name" value="Hydrolase"/>
    <property type="match status" value="1"/>
</dbReference>
<dbReference type="InterPro" id="IPR005196">
    <property type="entry name" value="Glyco_hydro_65_N"/>
</dbReference>
<dbReference type="InterPro" id="IPR036412">
    <property type="entry name" value="HAD-like_sf"/>
</dbReference>
<dbReference type="AlphaFoldDB" id="A0A086ZKE4"/>
<dbReference type="PANTHER" id="PTHR11051:SF13">
    <property type="entry name" value="GLYCOSYL TRANSFERASE"/>
    <property type="match status" value="1"/>
</dbReference>
<dbReference type="Pfam" id="PF03636">
    <property type="entry name" value="Glyco_hydro_65N"/>
    <property type="match status" value="1"/>
</dbReference>
<keyword evidence="4" id="KW-1185">Reference proteome</keyword>
<evidence type="ECO:0000313" key="3">
    <source>
        <dbReference type="EMBL" id="KFI46994.1"/>
    </source>
</evidence>
<protein>
    <submittedName>
        <fullName evidence="3">Glycosyl hydrolase family 65 protein</fullName>
        <ecNumber evidence="3">2.4.1.64</ecNumber>
    </submittedName>
</protein>
<proteinExistence type="predicted"/>
<dbReference type="InterPro" id="IPR012341">
    <property type="entry name" value="6hp_glycosidase-like_sf"/>
</dbReference>
<dbReference type="Gene3D" id="1.10.150.240">
    <property type="entry name" value="Putative phosphatase, domain 2"/>
    <property type="match status" value="1"/>
</dbReference>
<evidence type="ECO:0000313" key="4">
    <source>
        <dbReference type="Proteomes" id="UP000029096"/>
    </source>
</evidence>
<reference evidence="3 4" key="1">
    <citation type="submission" date="2014-03" db="EMBL/GenBank/DDBJ databases">
        <title>Genomics of Bifidobacteria.</title>
        <authorList>
            <person name="Ventura M."/>
            <person name="Milani C."/>
            <person name="Lugli G.A."/>
        </authorList>
    </citation>
    <scope>NUCLEOTIDE SEQUENCE [LARGE SCALE GENOMIC DNA]</scope>
    <source>
        <strain evidence="3 4">DSM 22767</strain>
    </source>
</reference>
<feature type="domain" description="Glycoside hydrolase family 65 central catalytic" evidence="1">
    <location>
        <begin position="604"/>
        <end position="797"/>
    </location>
</feature>
<dbReference type="Pfam" id="PF03632">
    <property type="entry name" value="Glyco_hydro_65m"/>
    <property type="match status" value="1"/>
</dbReference>
<dbReference type="SFLD" id="SFLDG01129">
    <property type="entry name" value="C1.5:_HAD__Beta-PGM__Phosphata"/>
    <property type="match status" value="1"/>
</dbReference>
<dbReference type="NCBIfam" id="TIGR01509">
    <property type="entry name" value="HAD-SF-IA-v3"/>
    <property type="match status" value="1"/>
</dbReference>
<dbReference type="eggNOG" id="COG0637">
    <property type="taxonomic scope" value="Bacteria"/>
</dbReference>
<dbReference type="InterPro" id="IPR011013">
    <property type="entry name" value="Gal_mutarotase_sf_dom"/>
</dbReference>
<name>A0A086ZKE4_9BIFI</name>
<dbReference type="GO" id="GO:0004553">
    <property type="term" value="F:hydrolase activity, hydrolyzing O-glycosyl compounds"/>
    <property type="evidence" value="ECO:0007669"/>
    <property type="project" value="TreeGrafter"/>
</dbReference>
<dbReference type="GO" id="GO:0005975">
    <property type="term" value="P:carbohydrate metabolic process"/>
    <property type="evidence" value="ECO:0007669"/>
    <property type="project" value="InterPro"/>
</dbReference>
<dbReference type="Gene3D" id="2.70.98.40">
    <property type="entry name" value="Glycoside hydrolase, family 65, N-terminal domain"/>
    <property type="match status" value="1"/>
</dbReference>
<dbReference type="GO" id="GO:0047656">
    <property type="term" value="F:alpha,alpha-trehalose phosphorylase activity"/>
    <property type="evidence" value="ECO:0007669"/>
    <property type="project" value="UniProtKB-EC"/>
</dbReference>
<comment type="caution">
    <text evidence="3">The sequence shown here is derived from an EMBL/GenBank/DDBJ whole genome shotgun (WGS) entry which is preliminary data.</text>
</comment>
<organism evidence="3 4">
    <name type="scientific">Bifidobacterium bohemicum DSM 22767</name>
    <dbReference type="NCBI Taxonomy" id="1437606"/>
    <lineage>
        <taxon>Bacteria</taxon>
        <taxon>Bacillati</taxon>
        <taxon>Actinomycetota</taxon>
        <taxon>Actinomycetes</taxon>
        <taxon>Bifidobacteriales</taxon>
        <taxon>Bifidobacteriaceae</taxon>
        <taxon>Bifidobacterium</taxon>
    </lineage>
</organism>
<dbReference type="PANTHER" id="PTHR11051">
    <property type="entry name" value="GLYCOSYL HYDROLASE-RELATED"/>
    <property type="match status" value="1"/>
</dbReference>
<dbReference type="InterPro" id="IPR008928">
    <property type="entry name" value="6-hairpin_glycosidase_sf"/>
</dbReference>
<keyword evidence="3" id="KW-0808">Transferase</keyword>
<dbReference type="EMBL" id="JGYP01000001">
    <property type="protein sequence ID" value="KFI46994.1"/>
    <property type="molecule type" value="Genomic_DNA"/>
</dbReference>
<dbReference type="STRING" id="1437606.BBOH_0469"/>
<sequence>MIHREKGSALSKLADANKVSWSLDRFDALLFDLDGVLTPTVDLHKKAWKRLFDAVLPADVPPYRDEDYFMYVDGKPRYDGVRSLLQSRGVELPAGEPSDSPDARTICGLGNRKNDEFEELLHEQGIEPYGDVVDLLRHLTAAGKRLAVVSSSRNAREVLFTAGILKYFDQVVDGNVRAAQRLRGKPEPDTYQYAAGVLGVPYDRAIVLEDALSGVASGRAGGFGLVVGVDRGAGAQPLFEAGADIVINQLGELLGGIRPQAAEVAAGLNADTDPLDPNRYPVEAWGFTEQGAPSAESATLFSLSNGTIGVRGESGGPRCLGSGTFLSGFHETFAIRHAEEAYGFAKVGQVVQGVPDTQDFSFTVDGVELRSPGCVGQSLDFRSGVLTRRYRYDLDENVHLEVKVETMTCLARADLLATRLTIRAVGGDMTVHLESRANGDKPVVSRATDPRKADMIADGGLARLEMDALTQNDDHEAYGAYHCKNSGLTMALGFSQQADGRPVGQVCDLEVHDGSDVVVVRYSSYNSLPLSPVGVRSGLEARSDGVVDSVELVKRCSATLGWAQRQGFDGLETAQRQWLDDFWDRADVQVDAHGDDGRTQQIIRWELFELAQATATVPNGISAKGLSGTGYSGHYFWDTEGFILPFLTYTQPERARQALSFRYRMLPAARKRAAVMSMDGALFPWRTINGEEASAFFEAGTAQYHIDADIAYAVCQYVGATGDHEFLASEGIDILVETARMWASLGCVGGDGAFHINTVTGPDEYSALVDDNYYTNVMAKFNLNRAADALDSLTPQERKDAVERLTVA</sequence>
<evidence type="ECO:0000259" key="1">
    <source>
        <dbReference type="Pfam" id="PF03632"/>
    </source>
</evidence>
<feature type="domain" description="Glycoside hydrolase family 65 N-terminal" evidence="2">
    <location>
        <begin position="296"/>
        <end position="526"/>
    </location>
</feature>
<dbReference type="Gene3D" id="1.50.10.10">
    <property type="match status" value="1"/>
</dbReference>
<dbReference type="SFLD" id="SFLDS00003">
    <property type="entry name" value="Haloacid_Dehalogenase"/>
    <property type="match status" value="1"/>
</dbReference>
<keyword evidence="3" id="KW-0328">Glycosyltransferase</keyword>
<keyword evidence="3" id="KW-0378">Hydrolase</keyword>
<dbReference type="Proteomes" id="UP000029096">
    <property type="component" value="Unassembled WGS sequence"/>
</dbReference>
<dbReference type="SUPFAM" id="SSF56784">
    <property type="entry name" value="HAD-like"/>
    <property type="match status" value="1"/>
</dbReference>
<dbReference type="InterPro" id="IPR005195">
    <property type="entry name" value="Glyco_hydro_65_M"/>
</dbReference>
<dbReference type="RefSeq" id="WP_052362746.1">
    <property type="nucleotide sequence ID" value="NZ_JGYP01000001.1"/>
</dbReference>
<accession>A0A086ZKE4</accession>